<dbReference type="SUPFAM" id="SSF56112">
    <property type="entry name" value="Protein kinase-like (PK-like)"/>
    <property type="match status" value="1"/>
</dbReference>
<dbReference type="EMBL" id="JAACXV010000335">
    <property type="protein sequence ID" value="KAF7279854.1"/>
    <property type="molecule type" value="Genomic_DNA"/>
</dbReference>
<dbReference type="PANTHER" id="PTHR11012:SF55">
    <property type="entry name" value="BHLH DOMAIN-CONTAINING PROTEIN"/>
    <property type="match status" value="1"/>
</dbReference>
<dbReference type="Proteomes" id="UP000625711">
    <property type="component" value="Unassembled WGS sequence"/>
</dbReference>
<proteinExistence type="predicted"/>
<accession>A0A834MIT7</accession>
<evidence type="ECO:0000259" key="1">
    <source>
        <dbReference type="SMART" id="SM00587"/>
    </source>
</evidence>
<keyword evidence="3" id="KW-1185">Reference proteome</keyword>
<dbReference type="InterPro" id="IPR004119">
    <property type="entry name" value="EcKL"/>
</dbReference>
<evidence type="ECO:0000313" key="2">
    <source>
        <dbReference type="EMBL" id="KAF7279854.1"/>
    </source>
</evidence>
<dbReference type="SMART" id="SM00587">
    <property type="entry name" value="CHK"/>
    <property type="match status" value="1"/>
</dbReference>
<dbReference type="AlphaFoldDB" id="A0A834MIT7"/>
<dbReference type="Pfam" id="PF02958">
    <property type="entry name" value="EcKL"/>
    <property type="match status" value="1"/>
</dbReference>
<comment type="caution">
    <text evidence="2">The sequence shown here is derived from an EMBL/GenBank/DDBJ whole genome shotgun (WGS) entry which is preliminary data.</text>
</comment>
<sequence>MAGCRSNIIDLPCILRKYYKNNTEIIEENIKQLYKPSSFELTATIKIEHSPGIRKVIYYMKIREHHTNVNIRSMARFKNEVEIYGSVIPAITDFQISKRISPTRLYCNIFPSCIGARISIISYRTAPDDTGVLLLENLKGKGYINPGAKEGLDLASCELVLLRMAHMHVAPLVMRHIRPRDFEEKVVPTLMTTQLEKNTYCYKYVNKLLSMTLKSKKIAKYSPSIIMSIDNSVCNHCAGNPYENSAWMTLCHSKLYNTNLMLAYHNSMPIGCKILNLKNFQYSHCCNDLLFFLFTSVDNEVLQEKFDYLTDYYFTCFEDMLKEYKVRTTGYTKDEFHKEMAKQCPLTFIKILEALAETTCKKYDAKGNPIIGSRFQKKLEFVLDFMISRGWFGFVIDKS</sequence>
<dbReference type="InterPro" id="IPR011009">
    <property type="entry name" value="Kinase-like_dom_sf"/>
</dbReference>
<reference evidence="2" key="1">
    <citation type="submission" date="2020-08" db="EMBL/GenBank/DDBJ databases">
        <title>Genome sequencing and assembly of the red palm weevil Rhynchophorus ferrugineus.</title>
        <authorList>
            <person name="Dias G.B."/>
            <person name="Bergman C.M."/>
            <person name="Manee M."/>
        </authorList>
    </citation>
    <scope>NUCLEOTIDE SEQUENCE</scope>
    <source>
        <strain evidence="2">AA-2017</strain>
        <tissue evidence="2">Whole larva</tissue>
    </source>
</reference>
<organism evidence="2 3">
    <name type="scientific">Rhynchophorus ferrugineus</name>
    <name type="common">Red palm weevil</name>
    <name type="synonym">Curculio ferrugineus</name>
    <dbReference type="NCBI Taxonomy" id="354439"/>
    <lineage>
        <taxon>Eukaryota</taxon>
        <taxon>Metazoa</taxon>
        <taxon>Ecdysozoa</taxon>
        <taxon>Arthropoda</taxon>
        <taxon>Hexapoda</taxon>
        <taxon>Insecta</taxon>
        <taxon>Pterygota</taxon>
        <taxon>Neoptera</taxon>
        <taxon>Endopterygota</taxon>
        <taxon>Coleoptera</taxon>
        <taxon>Polyphaga</taxon>
        <taxon>Cucujiformia</taxon>
        <taxon>Curculionidae</taxon>
        <taxon>Dryophthorinae</taxon>
        <taxon>Rhynchophorus</taxon>
    </lineage>
</organism>
<gene>
    <name evidence="2" type="ORF">GWI33_006661</name>
</gene>
<dbReference type="PANTHER" id="PTHR11012">
    <property type="entry name" value="PROTEIN KINASE-LIKE DOMAIN-CONTAINING"/>
    <property type="match status" value="1"/>
</dbReference>
<dbReference type="OrthoDB" id="191037at2759"/>
<protein>
    <recommendedName>
        <fullName evidence="1">CHK kinase-like domain-containing protein</fullName>
    </recommendedName>
</protein>
<evidence type="ECO:0000313" key="3">
    <source>
        <dbReference type="Proteomes" id="UP000625711"/>
    </source>
</evidence>
<feature type="domain" description="CHK kinase-like" evidence="1">
    <location>
        <begin position="133"/>
        <end position="323"/>
    </location>
</feature>
<name>A0A834MIT7_RHYFE</name>
<dbReference type="InterPro" id="IPR015897">
    <property type="entry name" value="CHK_kinase-like"/>
</dbReference>